<evidence type="ECO:0000256" key="5">
    <source>
        <dbReference type="ARBA" id="ARBA00022723"/>
    </source>
</evidence>
<evidence type="ECO:0000256" key="14">
    <source>
        <dbReference type="SAM" id="MobiDB-lite"/>
    </source>
</evidence>
<evidence type="ECO:0000256" key="3">
    <source>
        <dbReference type="ARBA" id="ARBA00005313"/>
    </source>
</evidence>
<feature type="compositionally biased region" description="Polar residues" evidence="14">
    <location>
        <begin position="1"/>
        <end position="11"/>
    </location>
</feature>
<dbReference type="GO" id="GO:0031297">
    <property type="term" value="P:replication fork processing"/>
    <property type="evidence" value="ECO:0007669"/>
    <property type="project" value="TreeGrafter"/>
</dbReference>
<dbReference type="GO" id="GO:0048476">
    <property type="term" value="C:Holliday junction resolvase complex"/>
    <property type="evidence" value="ECO:0007669"/>
    <property type="project" value="InterPro"/>
</dbReference>
<comment type="subcellular location">
    <subcellularLocation>
        <location evidence="2">Nucleus</location>
    </subcellularLocation>
</comment>
<keyword evidence="11" id="KW-0234">DNA repair</keyword>
<evidence type="ECO:0000313" key="16">
    <source>
        <dbReference type="EMBL" id="KAF9504743.1"/>
    </source>
</evidence>
<evidence type="ECO:0000256" key="2">
    <source>
        <dbReference type="ARBA" id="ARBA00004123"/>
    </source>
</evidence>
<dbReference type="PANTHER" id="PTHR21077">
    <property type="entry name" value="EME1 PROTEIN"/>
    <property type="match status" value="1"/>
</dbReference>
<keyword evidence="8" id="KW-0378">Hydrolase</keyword>
<dbReference type="Gene3D" id="1.10.150.670">
    <property type="entry name" value="Crossover junction endonuclease EME1, DNA-binding domain"/>
    <property type="match status" value="1"/>
</dbReference>
<reference evidence="16" key="1">
    <citation type="journal article" date="2020" name="Nat. Commun.">
        <title>Large-scale genome sequencing of mycorrhizal fungi provides insights into the early evolution of symbiotic traits.</title>
        <authorList>
            <person name="Miyauchi S."/>
            <person name="Kiss E."/>
            <person name="Kuo A."/>
            <person name="Drula E."/>
            <person name="Kohler A."/>
            <person name="Sanchez-Garcia M."/>
            <person name="Morin E."/>
            <person name="Andreopoulos B."/>
            <person name="Barry K.W."/>
            <person name="Bonito G."/>
            <person name="Buee M."/>
            <person name="Carver A."/>
            <person name="Chen C."/>
            <person name="Cichocki N."/>
            <person name="Clum A."/>
            <person name="Culley D."/>
            <person name="Crous P.W."/>
            <person name="Fauchery L."/>
            <person name="Girlanda M."/>
            <person name="Hayes R.D."/>
            <person name="Keri Z."/>
            <person name="LaButti K."/>
            <person name="Lipzen A."/>
            <person name="Lombard V."/>
            <person name="Magnuson J."/>
            <person name="Maillard F."/>
            <person name="Murat C."/>
            <person name="Nolan M."/>
            <person name="Ohm R.A."/>
            <person name="Pangilinan J."/>
            <person name="Pereira M.F."/>
            <person name="Perotto S."/>
            <person name="Peter M."/>
            <person name="Pfister S."/>
            <person name="Riley R."/>
            <person name="Sitrit Y."/>
            <person name="Stielow J.B."/>
            <person name="Szollosi G."/>
            <person name="Zifcakova L."/>
            <person name="Stursova M."/>
            <person name="Spatafora J.W."/>
            <person name="Tedersoo L."/>
            <person name="Vaario L.M."/>
            <person name="Yamada A."/>
            <person name="Yan M."/>
            <person name="Wang P."/>
            <person name="Xu J."/>
            <person name="Bruns T."/>
            <person name="Baldrian P."/>
            <person name="Vilgalys R."/>
            <person name="Dunand C."/>
            <person name="Henrissat B."/>
            <person name="Grigoriev I.V."/>
            <person name="Hibbett D."/>
            <person name="Nagy L.G."/>
            <person name="Martin F.M."/>
        </authorList>
    </citation>
    <scope>NUCLEOTIDE SEQUENCE</scope>
    <source>
        <strain evidence="16">UP504</strain>
    </source>
</reference>
<accession>A0A9P6DN33</accession>
<evidence type="ECO:0000256" key="1">
    <source>
        <dbReference type="ARBA" id="ARBA00001946"/>
    </source>
</evidence>
<dbReference type="GO" id="GO:0005634">
    <property type="term" value="C:nucleus"/>
    <property type="evidence" value="ECO:0007669"/>
    <property type="project" value="UniProtKB-SubCell"/>
</dbReference>
<dbReference type="GO" id="GO:0046872">
    <property type="term" value="F:metal ion binding"/>
    <property type="evidence" value="ECO:0007669"/>
    <property type="project" value="UniProtKB-KW"/>
</dbReference>
<proteinExistence type="inferred from homology"/>
<name>A0A9P6DN33_9AGAM</name>
<dbReference type="Proteomes" id="UP000886523">
    <property type="component" value="Unassembled WGS sequence"/>
</dbReference>
<gene>
    <name evidence="16" type="ORF">BS47DRAFT_1354803</name>
</gene>
<dbReference type="InterPro" id="IPR006166">
    <property type="entry name" value="ERCC4_domain"/>
</dbReference>
<dbReference type="Pfam" id="PF02732">
    <property type="entry name" value="ERCC4"/>
    <property type="match status" value="1"/>
</dbReference>
<comment type="similarity">
    <text evidence="3">Belongs to the EME1/MMS4 family.</text>
</comment>
<dbReference type="GO" id="GO:0000712">
    <property type="term" value="P:resolution of meiotic recombination intermediates"/>
    <property type="evidence" value="ECO:0007669"/>
    <property type="project" value="TreeGrafter"/>
</dbReference>
<evidence type="ECO:0000256" key="6">
    <source>
        <dbReference type="ARBA" id="ARBA00022759"/>
    </source>
</evidence>
<evidence type="ECO:0000256" key="9">
    <source>
        <dbReference type="ARBA" id="ARBA00022842"/>
    </source>
</evidence>
<dbReference type="GO" id="GO:0006302">
    <property type="term" value="P:double-strand break repair"/>
    <property type="evidence" value="ECO:0007669"/>
    <property type="project" value="TreeGrafter"/>
</dbReference>
<keyword evidence="7" id="KW-0227">DNA damage</keyword>
<feature type="region of interest" description="Disordered" evidence="14">
    <location>
        <begin position="1"/>
        <end position="21"/>
    </location>
</feature>
<evidence type="ECO:0000256" key="8">
    <source>
        <dbReference type="ARBA" id="ARBA00022801"/>
    </source>
</evidence>
<evidence type="ECO:0000259" key="15">
    <source>
        <dbReference type="Pfam" id="PF02732"/>
    </source>
</evidence>
<keyword evidence="12" id="KW-0539">Nucleus</keyword>
<dbReference type="GO" id="GO:0008821">
    <property type="term" value="F:crossover junction DNA endonuclease activity"/>
    <property type="evidence" value="ECO:0007669"/>
    <property type="project" value="TreeGrafter"/>
</dbReference>
<dbReference type="AlphaFoldDB" id="A0A9P6DN33"/>
<evidence type="ECO:0000256" key="11">
    <source>
        <dbReference type="ARBA" id="ARBA00023204"/>
    </source>
</evidence>
<dbReference type="InterPro" id="IPR042530">
    <property type="entry name" value="EME1/EME2_C"/>
</dbReference>
<keyword evidence="4" id="KW-0540">Nuclease</keyword>
<protein>
    <recommendedName>
        <fullName evidence="15">ERCC4 domain-containing protein</fullName>
    </recommendedName>
</protein>
<dbReference type="InterPro" id="IPR033310">
    <property type="entry name" value="Mms4/EME1/EME2"/>
</dbReference>
<comment type="caution">
    <text evidence="16">The sequence shown here is derived from an EMBL/GenBank/DDBJ whole genome shotgun (WGS) entry which is preliminary data.</text>
</comment>
<dbReference type="EMBL" id="MU129198">
    <property type="protein sequence ID" value="KAF9504743.1"/>
    <property type="molecule type" value="Genomic_DNA"/>
</dbReference>
<feature type="domain" description="ERCC4" evidence="15">
    <location>
        <begin position="255"/>
        <end position="327"/>
    </location>
</feature>
<organism evidence="16 17">
    <name type="scientific">Hydnum rufescens UP504</name>
    <dbReference type="NCBI Taxonomy" id="1448309"/>
    <lineage>
        <taxon>Eukaryota</taxon>
        <taxon>Fungi</taxon>
        <taxon>Dikarya</taxon>
        <taxon>Basidiomycota</taxon>
        <taxon>Agaricomycotina</taxon>
        <taxon>Agaricomycetes</taxon>
        <taxon>Cantharellales</taxon>
        <taxon>Hydnaceae</taxon>
        <taxon>Hydnum</taxon>
    </lineage>
</organism>
<evidence type="ECO:0000256" key="13">
    <source>
        <dbReference type="ARBA" id="ARBA00023254"/>
    </source>
</evidence>
<dbReference type="GO" id="GO:0031573">
    <property type="term" value="P:mitotic intra-S DNA damage checkpoint signaling"/>
    <property type="evidence" value="ECO:0007669"/>
    <property type="project" value="TreeGrafter"/>
</dbReference>
<keyword evidence="17" id="KW-1185">Reference proteome</keyword>
<keyword evidence="5" id="KW-0479">Metal-binding</keyword>
<evidence type="ECO:0000256" key="7">
    <source>
        <dbReference type="ARBA" id="ARBA00022763"/>
    </source>
</evidence>
<evidence type="ECO:0000256" key="10">
    <source>
        <dbReference type="ARBA" id="ARBA00023172"/>
    </source>
</evidence>
<keyword evidence="13" id="KW-0469">Meiosis</keyword>
<keyword evidence="10" id="KW-0233">DNA recombination</keyword>
<comment type="cofactor">
    <cofactor evidence="1">
        <name>Mg(2+)</name>
        <dbReference type="ChEBI" id="CHEBI:18420"/>
    </cofactor>
</comment>
<keyword evidence="6" id="KW-0255">Endonuclease</keyword>
<dbReference type="Gene3D" id="3.40.50.10130">
    <property type="match status" value="1"/>
</dbReference>
<dbReference type="OrthoDB" id="343092at2759"/>
<dbReference type="GO" id="GO:0003677">
    <property type="term" value="F:DNA binding"/>
    <property type="evidence" value="ECO:0007669"/>
    <property type="project" value="InterPro"/>
</dbReference>
<evidence type="ECO:0000256" key="4">
    <source>
        <dbReference type="ARBA" id="ARBA00022722"/>
    </source>
</evidence>
<sequence length="453" mass="50016">MLLRQPSTTETDIIDLSSDTEGDPLSLSQAYSVTIDLINAQTTAHHKFDVRTKDSGFEFSSALNRKTSSLLIELDGLSQSLASGVGGATDETTAQTSIKRKSLPPDEEEQVSPPRKKKVEEQEALRVAKRREIEEAKAVKKAEAETAKASKKLHTAVNKLVTDKKSLVKDFTLYVSTTLRDTPLMGTVAARLKEHDCSVRESNREWVPVKEYSRFEAINMVYIDADALLSQGGNGIAKLERVIQKIKVELELTDKHQIFIMIDDMEARYRRTGKGSRAANAAAREAGHALVDKRSVERSLASLQVSQKCFIVHVEGEADAAEWIFNMTAEHIRSSILSVPRNRLVERSHLPFCPVMSIKTGTDAKDTYRKMLAELNLVSDARADAVIKQRPTLRSLFEAYEAEPNPARRAAMLSSGVVDHNIDGSKSGKILNIGLSSKVAAAFWNADSLTILP</sequence>
<feature type="region of interest" description="Disordered" evidence="14">
    <location>
        <begin position="83"/>
        <end position="121"/>
    </location>
</feature>
<keyword evidence="9" id="KW-0460">Magnesium</keyword>
<evidence type="ECO:0000256" key="12">
    <source>
        <dbReference type="ARBA" id="ARBA00023242"/>
    </source>
</evidence>
<dbReference type="PANTHER" id="PTHR21077:SF5">
    <property type="entry name" value="CROSSOVER JUNCTION ENDONUCLEASE MMS4"/>
    <property type="match status" value="1"/>
</dbReference>
<evidence type="ECO:0000313" key="17">
    <source>
        <dbReference type="Proteomes" id="UP000886523"/>
    </source>
</evidence>